<accession>A0A385Z9K3</accession>
<dbReference type="FunFam" id="1.10.8.350:FF:000001">
    <property type="entry name" value="Lytic murein transglycosylase B"/>
    <property type="match status" value="1"/>
</dbReference>
<protein>
    <submittedName>
        <fullName evidence="4">Lytic murein transglycosylase</fullName>
    </submittedName>
</protein>
<evidence type="ECO:0000313" key="4">
    <source>
        <dbReference type="EMBL" id="AYC34418.1"/>
    </source>
</evidence>
<reference evidence="5" key="1">
    <citation type="submission" date="2018-09" db="EMBL/GenBank/DDBJ databases">
        <authorList>
            <person name="Zhu H."/>
        </authorList>
    </citation>
    <scope>NUCLEOTIDE SEQUENCE [LARGE SCALE GENOMIC DNA]</scope>
    <source>
        <strain evidence="5">K2W31S-8</strain>
    </source>
</reference>
<dbReference type="Pfam" id="PF13406">
    <property type="entry name" value="SLT_2"/>
    <property type="match status" value="1"/>
</dbReference>
<sequence>MLKQPLRGLSCAALSLPLSLLAACAEAPAQTVIPPTASANASAQSKPQASLQPTAPLPAQSFAAWRDQLRQEAVRAGISASLFDRAFAGVTLDPSVVAADSSQPEFTRPVWAYLDSAVSPARIARGQALIAQNQNTFMQIQQRYGVPEEVLVAIWGMESAFGSHIGNHNVIRSLATLAYEGRRQAFWREQLLAALQILQHGDINPERLIGSWAGAMGQTQFMPTTYNQHAVDFDGDGRRDLWNSSADALASAAHYLSNSGWQAGQPWGFEVRLPSGFDYSLADPDNRRSLAEWAALGVKPLGGALAPTSAGESATLLLPAGHRGPAFLLLNNFRSILRYNNSSSYALAVGLLSDGLRGGSGQVQAAWPRDDRQLGRSERIELQERLSQQGFEPGAADGIIGANTRKAVRALQQRLGEPADGYPSLELLEQLRAKR</sequence>
<keyword evidence="1" id="KW-0732">Signal</keyword>
<evidence type="ECO:0000259" key="2">
    <source>
        <dbReference type="Pfam" id="PF01471"/>
    </source>
</evidence>
<dbReference type="NCBIfam" id="TIGR02283">
    <property type="entry name" value="MltB_2"/>
    <property type="match status" value="1"/>
</dbReference>
<dbReference type="Proteomes" id="UP000265560">
    <property type="component" value="Chromosome"/>
</dbReference>
<proteinExistence type="predicted"/>
<dbReference type="KEGG" id="pcav:D3880_19495"/>
<dbReference type="Gene3D" id="1.10.101.10">
    <property type="entry name" value="PGBD-like superfamily/PGBD"/>
    <property type="match status" value="1"/>
</dbReference>
<organism evidence="4 5">
    <name type="scientific">Pseudomonas cavernae</name>
    <dbReference type="NCBI Taxonomy" id="2320867"/>
    <lineage>
        <taxon>Bacteria</taxon>
        <taxon>Pseudomonadati</taxon>
        <taxon>Pseudomonadota</taxon>
        <taxon>Gammaproteobacteria</taxon>
        <taxon>Pseudomonadales</taxon>
        <taxon>Pseudomonadaceae</taxon>
        <taxon>Pseudomonas</taxon>
    </lineage>
</organism>
<dbReference type="InterPro" id="IPR036365">
    <property type="entry name" value="PGBD-like_sf"/>
</dbReference>
<dbReference type="InterPro" id="IPR011970">
    <property type="entry name" value="MltB_2"/>
</dbReference>
<feature type="signal peptide" evidence="1">
    <location>
        <begin position="1"/>
        <end position="22"/>
    </location>
</feature>
<dbReference type="OrthoDB" id="9772911at2"/>
<dbReference type="Gene3D" id="1.10.530.10">
    <property type="match status" value="1"/>
</dbReference>
<feature type="chain" id="PRO_5017211209" evidence="1">
    <location>
        <begin position="23"/>
        <end position="435"/>
    </location>
</feature>
<dbReference type="CDD" id="cd13399">
    <property type="entry name" value="Slt35-like"/>
    <property type="match status" value="1"/>
</dbReference>
<keyword evidence="5" id="KW-1185">Reference proteome</keyword>
<dbReference type="InterPro" id="IPR002477">
    <property type="entry name" value="Peptidoglycan-bd-like"/>
</dbReference>
<dbReference type="AlphaFoldDB" id="A0A385Z9K3"/>
<evidence type="ECO:0000256" key="1">
    <source>
        <dbReference type="SAM" id="SignalP"/>
    </source>
</evidence>
<dbReference type="GO" id="GO:0009253">
    <property type="term" value="P:peptidoglycan catabolic process"/>
    <property type="evidence" value="ECO:0007669"/>
    <property type="project" value="TreeGrafter"/>
</dbReference>
<dbReference type="InterPro" id="IPR036366">
    <property type="entry name" value="PGBDSf"/>
</dbReference>
<dbReference type="Gene3D" id="1.10.8.350">
    <property type="entry name" value="Bacterial muramidase"/>
    <property type="match status" value="1"/>
</dbReference>
<dbReference type="PROSITE" id="PS51257">
    <property type="entry name" value="PROKAR_LIPOPROTEIN"/>
    <property type="match status" value="1"/>
</dbReference>
<dbReference type="GO" id="GO:0008933">
    <property type="term" value="F:peptidoglycan lytic transglycosylase activity"/>
    <property type="evidence" value="ECO:0007669"/>
    <property type="project" value="TreeGrafter"/>
</dbReference>
<dbReference type="RefSeq" id="WP_119895071.1">
    <property type="nucleotide sequence ID" value="NZ_CP032419.1"/>
</dbReference>
<name>A0A385Z9K3_9PSED</name>
<feature type="domain" description="Transglycosylase SLT" evidence="3">
    <location>
        <begin position="61"/>
        <end position="354"/>
    </location>
</feature>
<evidence type="ECO:0000313" key="5">
    <source>
        <dbReference type="Proteomes" id="UP000265560"/>
    </source>
</evidence>
<dbReference type="InterPro" id="IPR043426">
    <property type="entry name" value="MltB-like"/>
</dbReference>
<dbReference type="SUPFAM" id="SSF47090">
    <property type="entry name" value="PGBD-like"/>
    <property type="match status" value="1"/>
</dbReference>
<dbReference type="Pfam" id="PF01471">
    <property type="entry name" value="PG_binding_1"/>
    <property type="match status" value="1"/>
</dbReference>
<dbReference type="InterPro" id="IPR031304">
    <property type="entry name" value="SLT_2"/>
</dbReference>
<dbReference type="EMBL" id="CP032419">
    <property type="protein sequence ID" value="AYC34418.1"/>
    <property type="molecule type" value="Genomic_DNA"/>
</dbReference>
<dbReference type="SUPFAM" id="SSF53955">
    <property type="entry name" value="Lysozyme-like"/>
    <property type="match status" value="1"/>
</dbReference>
<dbReference type="PANTHER" id="PTHR30163:SF8">
    <property type="entry name" value="LYTIC MUREIN TRANSGLYCOSYLASE"/>
    <property type="match status" value="1"/>
</dbReference>
<evidence type="ECO:0000259" key="3">
    <source>
        <dbReference type="Pfam" id="PF13406"/>
    </source>
</evidence>
<gene>
    <name evidence="4" type="ORF">D3880_19495</name>
</gene>
<dbReference type="InterPro" id="IPR023346">
    <property type="entry name" value="Lysozyme-like_dom_sf"/>
</dbReference>
<dbReference type="PANTHER" id="PTHR30163">
    <property type="entry name" value="MEMBRANE-BOUND LYTIC MUREIN TRANSGLYCOSYLASE B"/>
    <property type="match status" value="1"/>
</dbReference>
<feature type="domain" description="Peptidoglycan binding-like" evidence="2">
    <location>
        <begin position="377"/>
        <end position="431"/>
    </location>
</feature>